<evidence type="ECO:0000313" key="1">
    <source>
        <dbReference type="EMBL" id="DAD76892.1"/>
    </source>
</evidence>
<sequence>MDKKVLKAIKKTTKVIKMFEQDVVLLSENKKPRFDEKGKLIKVPSEIKIRMAIMTPKNKYYLDETMRGSAISNTKEGYYILKKNDDFKITENSLLKCKDTVYKVIKVEENYGTFLRMELNIDDKRD</sequence>
<protein>
    <recommendedName>
        <fullName evidence="2">Head-tail joining protein</fullName>
    </recommendedName>
</protein>
<organism evidence="1">
    <name type="scientific">Siphoviridae sp. ct9iM43</name>
    <dbReference type="NCBI Taxonomy" id="2826177"/>
    <lineage>
        <taxon>Viruses</taxon>
        <taxon>Duplodnaviria</taxon>
        <taxon>Heunggongvirae</taxon>
        <taxon>Uroviricota</taxon>
        <taxon>Caudoviricetes</taxon>
    </lineage>
</organism>
<accession>A0A8S5M3U3</accession>
<proteinExistence type="predicted"/>
<dbReference type="EMBL" id="BK014812">
    <property type="protein sequence ID" value="DAD76892.1"/>
    <property type="molecule type" value="Genomic_DNA"/>
</dbReference>
<reference evidence="1" key="1">
    <citation type="journal article" date="2021" name="Proc. Natl. Acad. Sci. U.S.A.">
        <title>A Catalog of Tens of Thousands of Viruses from Human Metagenomes Reveals Hidden Associations with Chronic Diseases.</title>
        <authorList>
            <person name="Tisza M.J."/>
            <person name="Buck C.B."/>
        </authorList>
    </citation>
    <scope>NUCLEOTIDE SEQUENCE</scope>
    <source>
        <strain evidence="1">Ct9iM43</strain>
    </source>
</reference>
<name>A0A8S5M3U3_9CAUD</name>
<evidence type="ECO:0008006" key="2">
    <source>
        <dbReference type="Google" id="ProtNLM"/>
    </source>
</evidence>